<evidence type="ECO:0000313" key="2">
    <source>
        <dbReference type="WBParaSite" id="ALUE_0002137301-mRNA-1"/>
    </source>
</evidence>
<protein>
    <submittedName>
        <fullName evidence="2">Calponin-homology (CH) domain-containing protein</fullName>
    </submittedName>
</protein>
<dbReference type="AlphaFoldDB" id="A0A0M3IRJ5"/>
<proteinExistence type="predicted"/>
<evidence type="ECO:0000313" key="1">
    <source>
        <dbReference type="Proteomes" id="UP000036681"/>
    </source>
</evidence>
<dbReference type="WBParaSite" id="ALUE_0002137301-mRNA-1">
    <property type="protein sequence ID" value="ALUE_0002137301-mRNA-1"/>
    <property type="gene ID" value="ALUE_0002137301"/>
</dbReference>
<name>A0A0M3IRJ5_ASCLU</name>
<dbReference type="Proteomes" id="UP000036681">
    <property type="component" value="Unplaced"/>
</dbReference>
<reference evidence="2" key="1">
    <citation type="submission" date="2017-02" db="UniProtKB">
        <authorList>
            <consortium name="WormBaseParasite"/>
        </authorList>
    </citation>
    <scope>IDENTIFICATION</scope>
</reference>
<keyword evidence="1" id="KW-1185">Reference proteome</keyword>
<accession>A0A0M3IRJ5</accession>
<sequence>MLLNYDFTIEYVNTRDFGQADALSRLIASLLLYKPAAVQHKQTGLLSWLKQTGPKFVSQSRLRRPGSAIVQHLKLGQLNLNLHLNSNLKR</sequence>
<organism evidence="1 2">
    <name type="scientific">Ascaris lumbricoides</name>
    <name type="common">Giant roundworm</name>
    <dbReference type="NCBI Taxonomy" id="6252"/>
    <lineage>
        <taxon>Eukaryota</taxon>
        <taxon>Metazoa</taxon>
        <taxon>Ecdysozoa</taxon>
        <taxon>Nematoda</taxon>
        <taxon>Chromadorea</taxon>
        <taxon>Rhabditida</taxon>
        <taxon>Spirurina</taxon>
        <taxon>Ascaridomorpha</taxon>
        <taxon>Ascaridoidea</taxon>
        <taxon>Ascarididae</taxon>
        <taxon>Ascaris</taxon>
    </lineage>
</organism>